<reference evidence="1" key="1">
    <citation type="submission" date="2021-02" db="EMBL/GenBank/DDBJ databases">
        <title>Genome sequence Cadophora malorum strain M34.</title>
        <authorList>
            <person name="Stefanovic E."/>
            <person name="Vu D."/>
            <person name="Scully C."/>
            <person name="Dijksterhuis J."/>
            <person name="Roader J."/>
            <person name="Houbraken J."/>
        </authorList>
    </citation>
    <scope>NUCLEOTIDE SEQUENCE</scope>
    <source>
        <strain evidence="1">M34</strain>
    </source>
</reference>
<evidence type="ECO:0000313" key="1">
    <source>
        <dbReference type="EMBL" id="KAG4416980.1"/>
    </source>
</evidence>
<dbReference type="EMBL" id="JAFJYH010000168">
    <property type="protein sequence ID" value="KAG4416980.1"/>
    <property type="molecule type" value="Genomic_DNA"/>
</dbReference>
<dbReference type="OrthoDB" id="1577640at2759"/>
<dbReference type="SUPFAM" id="SSF52540">
    <property type="entry name" value="P-loop containing nucleoside triphosphate hydrolases"/>
    <property type="match status" value="1"/>
</dbReference>
<evidence type="ECO:0000313" key="2">
    <source>
        <dbReference type="Proteomes" id="UP000664132"/>
    </source>
</evidence>
<comment type="caution">
    <text evidence="1">The sequence shown here is derived from an EMBL/GenBank/DDBJ whole genome shotgun (WGS) entry which is preliminary data.</text>
</comment>
<dbReference type="Gene3D" id="3.40.50.1580">
    <property type="entry name" value="Nucleoside phosphorylase domain"/>
    <property type="match status" value="1"/>
</dbReference>
<dbReference type="InterPro" id="IPR035994">
    <property type="entry name" value="Nucleoside_phosphorylase_sf"/>
</dbReference>
<name>A0A8H7W4K2_9HELO</name>
<evidence type="ECO:0008006" key="3">
    <source>
        <dbReference type="Google" id="ProtNLM"/>
    </source>
</evidence>
<dbReference type="Gene3D" id="3.40.50.300">
    <property type="entry name" value="P-loop containing nucleotide triphosphate hydrolases"/>
    <property type="match status" value="1"/>
</dbReference>
<dbReference type="InterPro" id="IPR027417">
    <property type="entry name" value="P-loop_NTPase"/>
</dbReference>
<proteinExistence type="predicted"/>
<dbReference type="GO" id="GO:0003824">
    <property type="term" value="F:catalytic activity"/>
    <property type="evidence" value="ECO:0007669"/>
    <property type="project" value="InterPro"/>
</dbReference>
<sequence>MSARMLDPVILGDEESRKFTIAWICPTAPEWIAAEAALSVDTARSQKPFAFSRPHDQSHYVGGRIGCRWVVLGRHQEMGQRAALDLARSMDRSFPCIGDFLVVGIAGGMSSYPFGGHGQLVQPIVLGDVVISSQRPNGPIPGIQRVDFGRDTEEGVQPGYKNCTPSSSSFKAALNTFQQRGGTGSMGNPQSVLHPDEVFKIQACVRRNQKNERLATDPGADRDYLISASWEHPNNNETCEDACVGYCTPRSARGVGARRETNSPIVHLGPVASMDSFLANPCKRDHLSAKGYLCVEMEAASVAEEFPTTTIRGLMDYCDTHRHYSAGWREYASVTAAATARYLISKMTPSQSREIDTVPAVTADSKKRNLVSLQHYLDDMPALSRHYQPQPEINYAIQKVCTSSNEHESSKLLLHGLAGRGKTQSCVKLMESAEKSASRRWSHLLWVNAHSPEALFDSLLTLQDDFGVPKLKAMQSRPSTSSRISNAAKSLAKDIERWLSGQESSWLMVLDNLVLDGDTDANDDLRFGDMQVMFLTLLKAKRGVVIITAREIPDGWAEYGNTMTRAVTSMDKASALKLVSSHFPDKEFTSSEMDNALKLCYYLDYLPLGLSIFCCLIAKLKVSIESSLRHWQDVFNVQPNFTLSPAKSLDFSFQESYRFLKNKKEEPGGLRAVDLFNILACFDGTRISETIFQRAWESSSTKKELPVSRRRLNMLRILGVDTQESQTDIREATSLVQSFMRRAPHDVQWAGSSAQKQLRSFLSTLENLSFLRFSDDPNRCDIRIPSILQAWVRKHFCASTVSEIQKYRHAWRQASFILATSLASSTSDKGSVYRSSRAFLAFQRRAAVHIEQLRHLSDGLNPAAPNSLMEEQAFVIWTRDFPDFSGTSTASLFADALDAHDYETSSLLLRKEASFDGNDLNALAQHLVYADSLERNCHHEQALQSRDTAKLSIQKIEFPEVLIGSPSTSASSSARQIELKKQLELVVDFDIAKSKARLGRVEEASKILERVVGDLEAVQEAWGKANDDQYRINDPFCIFISQARIEWAKCSLRQNHQYQQAQGLIDDVLCDIKLKSRDSVERRKIHFDAKAVRADIMYACGQHEEARRERSIIHRHQKHLDPKMKSIDTLVAKERYANSWSAVGDYKSSLALRKEIEDRLLAVVPRGHDFIHQFQQNLARFKLELADEEYYNKRRREHDEKGQELIASAVELSQQAWRTRREAQGWGLTRPETLDTLALMIAGERVLRGFRKFPETHFISEAAIKETAAVISRCPTRESTDVRSAWYRVQLESCLIVDLNRRMKKLQSLNDRLSHAGDMDVVQEAKLEVHFHIAKAKMEPLHWINDRHERYAQKREPKFKDAAEALDDVWSKQEKRSGPKSAASLRYLAAVVEAYGAIDDERYWHRAKYWCLLLNEMYGEGNTRAGEALKGLIRRRNGYRPKDTDVQEDISWLKLRNMENGEFEAWVYWSVTVNEAKHP</sequence>
<organism evidence="1 2">
    <name type="scientific">Cadophora malorum</name>
    <dbReference type="NCBI Taxonomy" id="108018"/>
    <lineage>
        <taxon>Eukaryota</taxon>
        <taxon>Fungi</taxon>
        <taxon>Dikarya</taxon>
        <taxon>Ascomycota</taxon>
        <taxon>Pezizomycotina</taxon>
        <taxon>Leotiomycetes</taxon>
        <taxon>Helotiales</taxon>
        <taxon>Ploettnerulaceae</taxon>
        <taxon>Cadophora</taxon>
    </lineage>
</organism>
<dbReference type="InterPro" id="IPR053137">
    <property type="entry name" value="NLR-like"/>
</dbReference>
<gene>
    <name evidence="1" type="ORF">IFR04_009870</name>
</gene>
<dbReference type="Proteomes" id="UP000664132">
    <property type="component" value="Unassembled WGS sequence"/>
</dbReference>
<accession>A0A8H7W4K2</accession>
<protein>
    <recommendedName>
        <fullName evidence="3">Nucleoside phosphorylase domain-containing protein</fullName>
    </recommendedName>
</protein>
<dbReference type="SUPFAM" id="SSF53167">
    <property type="entry name" value="Purine and uridine phosphorylases"/>
    <property type="match status" value="1"/>
</dbReference>
<keyword evidence="2" id="KW-1185">Reference proteome</keyword>
<dbReference type="PANTHER" id="PTHR46082:SF6">
    <property type="entry name" value="AAA+ ATPASE DOMAIN-CONTAINING PROTEIN-RELATED"/>
    <property type="match status" value="1"/>
</dbReference>
<dbReference type="GO" id="GO:0009116">
    <property type="term" value="P:nucleoside metabolic process"/>
    <property type="evidence" value="ECO:0007669"/>
    <property type="project" value="InterPro"/>
</dbReference>
<dbReference type="PANTHER" id="PTHR46082">
    <property type="entry name" value="ATP/GTP-BINDING PROTEIN-RELATED"/>
    <property type="match status" value="1"/>
</dbReference>